<evidence type="ECO:0000259" key="1">
    <source>
        <dbReference type="Pfam" id="PF14322"/>
    </source>
</evidence>
<name>A0ABQ3HZ30_9SPHI</name>
<comment type="caution">
    <text evidence="2">The sequence shown here is derived from an EMBL/GenBank/DDBJ whole genome shotgun (WGS) entry which is preliminary data.</text>
</comment>
<evidence type="ECO:0000313" key="3">
    <source>
        <dbReference type="Proteomes" id="UP000620550"/>
    </source>
</evidence>
<dbReference type="EMBL" id="BNAF01000007">
    <property type="protein sequence ID" value="GHE37597.1"/>
    <property type="molecule type" value="Genomic_DNA"/>
</dbReference>
<feature type="domain" description="SusD-like N-terminal" evidence="1">
    <location>
        <begin position="32"/>
        <end position="236"/>
    </location>
</feature>
<protein>
    <recommendedName>
        <fullName evidence="1">SusD-like N-terminal domain-containing protein</fullName>
    </recommendedName>
</protein>
<dbReference type="Gene3D" id="1.25.40.390">
    <property type="match status" value="1"/>
</dbReference>
<dbReference type="PROSITE" id="PS51257">
    <property type="entry name" value="PROKAR_LIPOPROTEIN"/>
    <property type="match status" value="1"/>
</dbReference>
<keyword evidence="3" id="KW-1185">Reference proteome</keyword>
<dbReference type="SUPFAM" id="SSF48452">
    <property type="entry name" value="TPR-like"/>
    <property type="match status" value="1"/>
</dbReference>
<reference evidence="3" key="1">
    <citation type="journal article" date="2019" name="Int. J. Syst. Evol. Microbiol.">
        <title>The Global Catalogue of Microorganisms (GCM) 10K type strain sequencing project: providing services to taxonomists for standard genome sequencing and annotation.</title>
        <authorList>
            <consortium name="The Broad Institute Genomics Platform"/>
            <consortium name="The Broad Institute Genome Sequencing Center for Infectious Disease"/>
            <person name="Wu L."/>
            <person name="Ma J."/>
        </authorList>
    </citation>
    <scope>NUCLEOTIDE SEQUENCE [LARGE SCALE GENOMIC DNA]</scope>
    <source>
        <strain evidence="3">CGMCC 1.12966</strain>
    </source>
</reference>
<dbReference type="InterPro" id="IPR033985">
    <property type="entry name" value="SusD-like_N"/>
</dbReference>
<sequence>MEILRYLEMKKTNKLYIALALICGLSFCSCNKFLDELPDNRAILNTEDKIDKMLVSAYPSTAYLVTAEFSSDNVDDYGVNNPYSERDLEQLFRWNDVTEETNDSPKRVWEACYSAIASANAALDAIQDKGNPTSLNPQRAEALAARANAHFILVNLFAQHYHKDYAATDLGVTYMMSSEVELDPKYERNTVQQVYDYMLQDLQEAIPLIDDASYGSTPKYHMNTRAANALAARIALYMQDWEKAVSYANAAIGVNPTSIMRDNDAISANAVGGVTDAAIYYNRSSINANLMLATAGTNHGLYFGAYYTGSRFAHGTLISTTETLLASAPFGARASNGFKPRVFVYQGTNLDKSLLPRVSYMFEYTDVVAGIGFRRGAYAPFTTEETMLVRAEALIHLKRYDEAIVDMKRWVDNTLVSPPATFTVAGINTWANGMEYFTARQPTPKKRLDPTMIPYESGTQENMLHALLFIRRFETMHMGLRWFDVKRYGIEIERRLVTSGTTIASVETDTKLIARDKRQALQLPLDVITAGQTPNPR</sequence>
<gene>
    <name evidence="2" type="ORF">GCM10017764_21100</name>
</gene>
<accession>A0ABQ3HZ30</accession>
<dbReference type="InterPro" id="IPR011990">
    <property type="entry name" value="TPR-like_helical_dom_sf"/>
</dbReference>
<dbReference type="Pfam" id="PF14322">
    <property type="entry name" value="SusD-like_3"/>
    <property type="match status" value="1"/>
</dbReference>
<organism evidence="2 3">
    <name type="scientific">Sphingobacterium griseoflavum</name>
    <dbReference type="NCBI Taxonomy" id="1474952"/>
    <lineage>
        <taxon>Bacteria</taxon>
        <taxon>Pseudomonadati</taxon>
        <taxon>Bacteroidota</taxon>
        <taxon>Sphingobacteriia</taxon>
        <taxon>Sphingobacteriales</taxon>
        <taxon>Sphingobacteriaceae</taxon>
        <taxon>Sphingobacterium</taxon>
    </lineage>
</organism>
<dbReference type="Proteomes" id="UP000620550">
    <property type="component" value="Unassembled WGS sequence"/>
</dbReference>
<proteinExistence type="predicted"/>
<evidence type="ECO:0000313" key="2">
    <source>
        <dbReference type="EMBL" id="GHE37597.1"/>
    </source>
</evidence>